<keyword evidence="1" id="KW-1133">Transmembrane helix</keyword>
<accession>A0A6L5YQJ3</accession>
<protein>
    <submittedName>
        <fullName evidence="3">GNAT family N-acetyltransferase</fullName>
    </submittedName>
</protein>
<dbReference type="CDD" id="cd04301">
    <property type="entry name" value="NAT_SF"/>
    <property type="match status" value="1"/>
</dbReference>
<reference evidence="3 4" key="1">
    <citation type="submission" date="2019-08" db="EMBL/GenBank/DDBJ databases">
        <title>In-depth cultivation of the pig gut microbiome towards novel bacterial diversity and tailored functional studies.</title>
        <authorList>
            <person name="Wylensek D."/>
            <person name="Hitch T.C.A."/>
            <person name="Clavel T."/>
        </authorList>
    </citation>
    <scope>NUCLEOTIDE SEQUENCE [LARGE SCALE GENOMIC DNA]</scope>
    <source>
        <strain evidence="3 4">MUC/MUC-530-WT-4D</strain>
    </source>
</reference>
<dbReference type="InterPro" id="IPR000182">
    <property type="entry name" value="GNAT_dom"/>
</dbReference>
<name>A0A6L5YQJ3_9FIRM</name>
<dbReference type="EMBL" id="VUNI01000009">
    <property type="protein sequence ID" value="MST74754.1"/>
    <property type="molecule type" value="Genomic_DNA"/>
</dbReference>
<feature type="domain" description="N-acetyltransferase" evidence="2">
    <location>
        <begin position="1"/>
        <end position="154"/>
    </location>
</feature>
<evidence type="ECO:0000259" key="2">
    <source>
        <dbReference type="PROSITE" id="PS51186"/>
    </source>
</evidence>
<keyword evidence="1" id="KW-0472">Membrane</keyword>
<dbReference type="Proteomes" id="UP000474024">
    <property type="component" value="Unassembled WGS sequence"/>
</dbReference>
<evidence type="ECO:0000313" key="4">
    <source>
        <dbReference type="Proteomes" id="UP000474024"/>
    </source>
</evidence>
<evidence type="ECO:0000313" key="3">
    <source>
        <dbReference type="EMBL" id="MST74754.1"/>
    </source>
</evidence>
<keyword evidence="1" id="KW-0812">Transmembrane</keyword>
<keyword evidence="4" id="KW-1185">Reference proteome</keyword>
<dbReference type="GO" id="GO:0016747">
    <property type="term" value="F:acyltransferase activity, transferring groups other than amino-acyl groups"/>
    <property type="evidence" value="ECO:0007669"/>
    <property type="project" value="InterPro"/>
</dbReference>
<dbReference type="InterPro" id="IPR016181">
    <property type="entry name" value="Acyl_CoA_acyltransferase"/>
</dbReference>
<organism evidence="3 4">
    <name type="scientific">Roseburia porci</name>
    <dbReference type="NCBI Taxonomy" id="2605790"/>
    <lineage>
        <taxon>Bacteria</taxon>
        <taxon>Bacillati</taxon>
        <taxon>Bacillota</taxon>
        <taxon>Clostridia</taxon>
        <taxon>Lachnospirales</taxon>
        <taxon>Lachnospiraceae</taxon>
        <taxon>Roseburia</taxon>
    </lineage>
</organism>
<sequence length="192" mass="21653">METRMLYENEIPAAAETARGIFEHCVKEKIADPQIIRYTEEYLQTEHLLGMIRQSQLYMWGTFDAGRIIAVGGLQREGHITMLYVFPYYQKHGIARTIASEMKKYAGRFLHLKRITVNAMPVEAAGYFETLGYSRMDTKGNGTNGFVSLSLSTEGKCDYPVKHIKERTLIGIIVGFLAAIFVIAIGFVLSCL</sequence>
<dbReference type="RefSeq" id="WP_154429722.1">
    <property type="nucleotide sequence ID" value="NZ_VUNI01000009.1"/>
</dbReference>
<proteinExistence type="predicted"/>
<keyword evidence="3" id="KW-0808">Transferase</keyword>
<dbReference type="PROSITE" id="PS51186">
    <property type="entry name" value="GNAT"/>
    <property type="match status" value="1"/>
</dbReference>
<dbReference type="SUPFAM" id="SSF55729">
    <property type="entry name" value="Acyl-CoA N-acyltransferases (Nat)"/>
    <property type="match status" value="1"/>
</dbReference>
<dbReference type="AlphaFoldDB" id="A0A6L5YQJ3"/>
<dbReference type="Gene3D" id="3.40.630.30">
    <property type="match status" value="1"/>
</dbReference>
<comment type="caution">
    <text evidence="3">The sequence shown here is derived from an EMBL/GenBank/DDBJ whole genome shotgun (WGS) entry which is preliminary data.</text>
</comment>
<dbReference type="Pfam" id="PF13673">
    <property type="entry name" value="Acetyltransf_10"/>
    <property type="match status" value="1"/>
</dbReference>
<gene>
    <name evidence="3" type="ORF">FYJ75_06830</name>
</gene>
<feature type="transmembrane region" description="Helical" evidence="1">
    <location>
        <begin position="169"/>
        <end position="189"/>
    </location>
</feature>
<evidence type="ECO:0000256" key="1">
    <source>
        <dbReference type="SAM" id="Phobius"/>
    </source>
</evidence>